<evidence type="ECO:0000313" key="1">
    <source>
        <dbReference type="EMBL" id="NWB94842.1"/>
    </source>
</evidence>
<proteinExistence type="predicted"/>
<protein>
    <submittedName>
        <fullName evidence="1">Uncharacterized protein</fullName>
    </submittedName>
</protein>
<reference evidence="1 2" key="1">
    <citation type="submission" date="2020-04" db="EMBL/GenBank/DDBJ databases">
        <title>Molecular characterization of pseudomonads from Agaricus bisporus reveal novel blotch 2 pathogens in Western Europe.</title>
        <authorList>
            <person name="Taparia T."/>
            <person name="Krijger M."/>
            <person name="Haynes E."/>
            <person name="Elpinstone J.G."/>
            <person name="Noble R."/>
            <person name="Van Der Wolf J."/>
        </authorList>
    </citation>
    <scope>NUCLEOTIDE SEQUENCE [LARGE SCALE GENOMIC DNA]</scope>
    <source>
        <strain evidence="1 2">H7001</strain>
    </source>
</reference>
<dbReference type="Proteomes" id="UP000539985">
    <property type="component" value="Unassembled WGS sequence"/>
</dbReference>
<comment type="caution">
    <text evidence="1">The sequence shown here is derived from an EMBL/GenBank/DDBJ whole genome shotgun (WGS) entry which is preliminary data.</text>
</comment>
<gene>
    <name evidence="1" type="ORF">HX882_02930</name>
</gene>
<dbReference type="EMBL" id="JACAQB010000003">
    <property type="protein sequence ID" value="NWB94842.1"/>
    <property type="molecule type" value="Genomic_DNA"/>
</dbReference>
<accession>A0A7Y7X9U8</accession>
<evidence type="ECO:0000313" key="2">
    <source>
        <dbReference type="Proteomes" id="UP000539985"/>
    </source>
</evidence>
<name>A0A7Y7X9U8_9PSED</name>
<dbReference type="RefSeq" id="WP_177099918.1">
    <property type="nucleotide sequence ID" value="NZ_JACAQB010000003.1"/>
</dbReference>
<sequence>MAINKPNQQLRRDLGRAAALLKWSDVDLFVVAKRMLAAGDETGANYLMSIAHDLQDTEDNLTVDAIEVNANQLMRVKPE</sequence>
<dbReference type="AlphaFoldDB" id="A0A7Y7X9U8"/>
<organism evidence="1 2">
    <name type="scientific">Pseudomonas gingeri</name>
    <dbReference type="NCBI Taxonomy" id="117681"/>
    <lineage>
        <taxon>Bacteria</taxon>
        <taxon>Pseudomonadati</taxon>
        <taxon>Pseudomonadota</taxon>
        <taxon>Gammaproteobacteria</taxon>
        <taxon>Pseudomonadales</taxon>
        <taxon>Pseudomonadaceae</taxon>
        <taxon>Pseudomonas</taxon>
    </lineage>
</organism>